<protein>
    <submittedName>
        <fullName evidence="8">Kynurenine 3-monooxygenase</fullName>
    </submittedName>
</protein>
<evidence type="ECO:0000256" key="5">
    <source>
        <dbReference type="ARBA" id="ARBA00023033"/>
    </source>
</evidence>
<dbReference type="SUPFAM" id="SSF51905">
    <property type="entry name" value="FAD/NAD(P)-binding domain"/>
    <property type="match status" value="1"/>
</dbReference>
<accession>A0A854QNR6</accession>
<proteinExistence type="inferred from homology"/>
<gene>
    <name evidence="8" type="ORF">C361_00893</name>
</gene>
<sequence length="419" mass="46213">MTSVSLARHVLIVGGGIGGPSLAIALARRNIRSTIYEIRPFASNEGGALIISPNALCVLDKTLGMKDEVLNAGYQYDNINIYSSDGQWLGAMVNGDKDNWGYRAVRVTRTALHNRLLDQCHAMEGLVNIEYGKVCEKVEEGEHSVKVYFADGTHGEGDILIGADGIYSKVREQLLGPASPSPFYEGLVGLWATTPCSAINIPPSMTLPAAIYTPPGLLLLFPIDPSGETIGWIAQRSSPERSKEGWKVYETSGDCVRATKADYEGIDYEPAKSLIASLEEGQGKVWPPYSIPDIPTWHSKRICLIGDAAHAIPPSAGQGASQAIEDAGLLARLLAHEPAVEKGYESLFEYFEKTRRMRFQSIRSLTRQSSASRFELKGPVGWWFRKWSIWMFLRVLGSKGYYRDAKLMGYDITQEKIDF</sequence>
<evidence type="ECO:0000256" key="3">
    <source>
        <dbReference type="ARBA" id="ARBA00022827"/>
    </source>
</evidence>
<keyword evidence="3" id="KW-0274">FAD</keyword>
<keyword evidence="4" id="KW-0560">Oxidoreductase</keyword>
<dbReference type="OrthoDB" id="47494at2759"/>
<evidence type="ECO:0000259" key="7">
    <source>
        <dbReference type="Pfam" id="PF01494"/>
    </source>
</evidence>
<keyword evidence="5 8" id="KW-0503">Monooxygenase</keyword>
<evidence type="ECO:0000256" key="4">
    <source>
        <dbReference type="ARBA" id="ARBA00023002"/>
    </source>
</evidence>
<evidence type="ECO:0000256" key="2">
    <source>
        <dbReference type="ARBA" id="ARBA00022630"/>
    </source>
</evidence>
<keyword evidence="6" id="KW-1133">Transmembrane helix</keyword>
<dbReference type="InterPro" id="IPR036188">
    <property type="entry name" value="FAD/NAD-bd_sf"/>
</dbReference>
<comment type="caution">
    <text evidence="8">The sequence shown here is derived from an EMBL/GenBank/DDBJ whole genome shotgun (WGS) entry which is preliminary data.</text>
</comment>
<keyword evidence="2" id="KW-0285">Flavoprotein</keyword>
<keyword evidence="6" id="KW-0812">Transmembrane</keyword>
<comment type="similarity">
    <text evidence="1">Belongs to the paxM FAD-dependent monooxygenase family.</text>
</comment>
<organism evidence="8 9">
    <name type="scientific">Cryptococcus neoformans Tu259-1</name>
    <dbReference type="NCBI Taxonomy" id="1230072"/>
    <lineage>
        <taxon>Eukaryota</taxon>
        <taxon>Fungi</taxon>
        <taxon>Dikarya</taxon>
        <taxon>Basidiomycota</taxon>
        <taxon>Agaricomycotina</taxon>
        <taxon>Tremellomycetes</taxon>
        <taxon>Tremellales</taxon>
        <taxon>Cryptococcaceae</taxon>
        <taxon>Cryptococcus</taxon>
        <taxon>Cryptococcus neoformans species complex</taxon>
    </lineage>
</organism>
<feature type="domain" description="FAD-binding" evidence="7">
    <location>
        <begin position="9"/>
        <end position="360"/>
    </location>
</feature>
<evidence type="ECO:0000256" key="6">
    <source>
        <dbReference type="SAM" id="Phobius"/>
    </source>
</evidence>
<dbReference type="PANTHER" id="PTHR13789">
    <property type="entry name" value="MONOOXYGENASE"/>
    <property type="match status" value="1"/>
</dbReference>
<dbReference type="GO" id="GO:0004497">
    <property type="term" value="F:monooxygenase activity"/>
    <property type="evidence" value="ECO:0007669"/>
    <property type="project" value="UniProtKB-KW"/>
</dbReference>
<dbReference type="FunFam" id="3.50.50.60:FF:000156">
    <property type="entry name" value="Salicylate hydroxylase, putative"/>
    <property type="match status" value="1"/>
</dbReference>
<keyword evidence="6" id="KW-0472">Membrane</keyword>
<reference evidence="8 9" key="1">
    <citation type="submission" date="2017-06" db="EMBL/GenBank/DDBJ databases">
        <title>Global population genomics of the pathogenic fungus Cryptococcus neoformans var. grubii.</title>
        <authorList>
            <person name="Cuomo C."/>
            <person name="Litvintseva A."/>
            <person name="Chen Y."/>
            <person name="Young S."/>
            <person name="Zeng Q."/>
            <person name="Chapman S."/>
            <person name="Gujja S."/>
            <person name="Saif S."/>
            <person name="Birren B."/>
        </authorList>
    </citation>
    <scope>NUCLEOTIDE SEQUENCE [LARGE SCALE GENOMIC DNA]</scope>
    <source>
        <strain evidence="8 9">Tu259-1</strain>
    </source>
</reference>
<dbReference type="InterPro" id="IPR050493">
    <property type="entry name" value="FAD-dep_Monooxygenase_BioMet"/>
</dbReference>
<feature type="transmembrane region" description="Helical" evidence="6">
    <location>
        <begin position="6"/>
        <end position="27"/>
    </location>
</feature>
<dbReference type="InterPro" id="IPR002938">
    <property type="entry name" value="FAD-bd"/>
</dbReference>
<evidence type="ECO:0000313" key="9">
    <source>
        <dbReference type="Proteomes" id="UP000199727"/>
    </source>
</evidence>
<evidence type="ECO:0000313" key="8">
    <source>
        <dbReference type="EMBL" id="OXG28489.1"/>
    </source>
</evidence>
<dbReference type="PRINTS" id="PR00420">
    <property type="entry name" value="RNGMNOXGNASE"/>
</dbReference>
<dbReference type="PANTHER" id="PTHR13789:SF309">
    <property type="entry name" value="PUTATIVE (AFU_ORTHOLOGUE AFUA_6G14510)-RELATED"/>
    <property type="match status" value="1"/>
</dbReference>
<dbReference type="Gene3D" id="3.50.50.60">
    <property type="entry name" value="FAD/NAD(P)-binding domain"/>
    <property type="match status" value="1"/>
</dbReference>
<dbReference type="Pfam" id="PF01494">
    <property type="entry name" value="FAD_binding_3"/>
    <property type="match status" value="1"/>
</dbReference>
<dbReference type="EMBL" id="AMKT01000012">
    <property type="protein sequence ID" value="OXG28489.1"/>
    <property type="molecule type" value="Genomic_DNA"/>
</dbReference>
<dbReference type="GO" id="GO:0071949">
    <property type="term" value="F:FAD binding"/>
    <property type="evidence" value="ECO:0007669"/>
    <property type="project" value="InterPro"/>
</dbReference>
<evidence type="ECO:0000256" key="1">
    <source>
        <dbReference type="ARBA" id="ARBA00007992"/>
    </source>
</evidence>
<name>A0A854QNR6_CRYNE</name>
<dbReference type="AlphaFoldDB" id="A0A854QNR6"/>
<dbReference type="Proteomes" id="UP000199727">
    <property type="component" value="Unassembled WGS sequence"/>
</dbReference>